<evidence type="ECO:0008006" key="3">
    <source>
        <dbReference type="Google" id="ProtNLM"/>
    </source>
</evidence>
<accession>A0A6M3M172</accession>
<protein>
    <recommendedName>
        <fullName evidence="3">Head-tail joining protein</fullName>
    </recommendedName>
</protein>
<sequence>MSFDSLLINNCIVKWYPPGAFDPYGNPVKVWADKPGLADEHCRISYPSGKQIQRGTEVTPVDAVLFMNDVDVTEHDTVIVDTVEYEILFVATLQNGFGGHHKQLSLKRIIP</sequence>
<name>A0A6M3M172_9ZZZZ</name>
<dbReference type="EMBL" id="MT143795">
    <property type="protein sequence ID" value="QJB02597.1"/>
    <property type="molecule type" value="Genomic_DNA"/>
</dbReference>
<evidence type="ECO:0000313" key="2">
    <source>
        <dbReference type="EMBL" id="QJB02597.1"/>
    </source>
</evidence>
<dbReference type="EMBL" id="MT143611">
    <property type="protein sequence ID" value="QJA98825.1"/>
    <property type="molecule type" value="Genomic_DNA"/>
</dbReference>
<dbReference type="AlphaFoldDB" id="A0A6M3M172"/>
<organism evidence="1">
    <name type="scientific">viral metagenome</name>
    <dbReference type="NCBI Taxonomy" id="1070528"/>
    <lineage>
        <taxon>unclassified sequences</taxon>
        <taxon>metagenomes</taxon>
        <taxon>organismal metagenomes</taxon>
    </lineage>
</organism>
<reference evidence="1" key="1">
    <citation type="submission" date="2020-03" db="EMBL/GenBank/DDBJ databases">
        <title>The deep terrestrial virosphere.</title>
        <authorList>
            <person name="Holmfeldt K."/>
            <person name="Nilsson E."/>
            <person name="Simone D."/>
            <person name="Lopez-Fernandez M."/>
            <person name="Wu X."/>
            <person name="de Brujin I."/>
            <person name="Lundin D."/>
            <person name="Andersson A."/>
            <person name="Bertilsson S."/>
            <person name="Dopson M."/>
        </authorList>
    </citation>
    <scope>NUCLEOTIDE SEQUENCE</scope>
    <source>
        <strain evidence="1">MM171A01484</strain>
        <strain evidence="2">MM171B01154</strain>
    </source>
</reference>
<proteinExistence type="predicted"/>
<evidence type="ECO:0000313" key="1">
    <source>
        <dbReference type="EMBL" id="QJA98825.1"/>
    </source>
</evidence>
<gene>
    <name evidence="1" type="ORF">MM171A01484_0004</name>
    <name evidence="2" type="ORF">MM171B01154_0003</name>
</gene>